<dbReference type="Gene3D" id="3.30.70.20">
    <property type="match status" value="3"/>
</dbReference>
<accession>A0A0F9NX66</accession>
<evidence type="ECO:0000256" key="7">
    <source>
        <dbReference type="ARBA" id="ARBA00023004"/>
    </source>
</evidence>
<reference evidence="10" key="1">
    <citation type="journal article" date="2015" name="Nature">
        <title>Complex archaea that bridge the gap between prokaryotes and eukaryotes.</title>
        <authorList>
            <person name="Spang A."/>
            <person name="Saw J.H."/>
            <person name="Jorgensen S.L."/>
            <person name="Zaremba-Niedzwiedzka K."/>
            <person name="Martijn J."/>
            <person name="Lind A.E."/>
            <person name="van Eijk R."/>
            <person name="Schleper C."/>
            <person name="Guy L."/>
            <person name="Ettema T.J."/>
        </authorList>
    </citation>
    <scope>NUCLEOTIDE SEQUENCE</scope>
</reference>
<proteinExistence type="inferred from homology"/>
<dbReference type="AlphaFoldDB" id="A0A0F9NX66"/>
<dbReference type="GO" id="GO:0016491">
    <property type="term" value="F:oxidoreductase activity"/>
    <property type="evidence" value="ECO:0007669"/>
    <property type="project" value="UniProtKB-KW"/>
</dbReference>
<dbReference type="GO" id="GO:0046872">
    <property type="term" value="F:metal ion binding"/>
    <property type="evidence" value="ECO:0007669"/>
    <property type="project" value="UniProtKB-KW"/>
</dbReference>
<dbReference type="Pfam" id="PF00037">
    <property type="entry name" value="Fer4"/>
    <property type="match status" value="1"/>
</dbReference>
<keyword evidence="7" id="KW-0408">Iron</keyword>
<keyword evidence="8" id="KW-0411">Iron-sulfur</keyword>
<dbReference type="InterPro" id="IPR039650">
    <property type="entry name" value="HdrA-like"/>
</dbReference>
<evidence type="ECO:0000256" key="8">
    <source>
        <dbReference type="ARBA" id="ARBA00023014"/>
    </source>
</evidence>
<dbReference type="PANTHER" id="PTHR43498:SF1">
    <property type="entry name" value="COB--COM HETERODISULFIDE REDUCTASE IRON-SULFUR SUBUNIT A"/>
    <property type="match status" value="1"/>
</dbReference>
<evidence type="ECO:0000256" key="4">
    <source>
        <dbReference type="ARBA" id="ARBA00022723"/>
    </source>
</evidence>
<evidence type="ECO:0000256" key="6">
    <source>
        <dbReference type="ARBA" id="ARBA00023002"/>
    </source>
</evidence>
<name>A0A0F9NX66_9ZZZZ</name>
<comment type="caution">
    <text evidence="10">The sequence shown here is derived from an EMBL/GenBank/DDBJ whole genome shotgun (WGS) entry which is preliminary data.</text>
</comment>
<dbReference type="SUPFAM" id="SSF51971">
    <property type="entry name" value="Nucleotide-binding domain"/>
    <property type="match status" value="2"/>
</dbReference>
<keyword evidence="5" id="KW-0274">FAD</keyword>
<dbReference type="Gene3D" id="3.50.50.60">
    <property type="entry name" value="FAD/NAD(P)-binding domain"/>
    <property type="match status" value="2"/>
</dbReference>
<protein>
    <recommendedName>
        <fullName evidence="9">4Fe-4S ferredoxin-type domain-containing protein</fullName>
    </recommendedName>
</protein>
<keyword evidence="5" id="KW-0285">Flavoprotein</keyword>
<evidence type="ECO:0000256" key="1">
    <source>
        <dbReference type="ARBA" id="ARBA00001974"/>
    </source>
</evidence>
<feature type="domain" description="4Fe-4S ferredoxin-type" evidence="9">
    <location>
        <begin position="984"/>
        <end position="1013"/>
    </location>
</feature>
<evidence type="ECO:0000256" key="2">
    <source>
        <dbReference type="ARBA" id="ARBA00006561"/>
    </source>
</evidence>
<feature type="domain" description="4Fe-4S ferredoxin-type" evidence="9">
    <location>
        <begin position="943"/>
        <end position="972"/>
    </location>
</feature>
<feature type="domain" description="4Fe-4S ferredoxin-type" evidence="9">
    <location>
        <begin position="95"/>
        <end position="126"/>
    </location>
</feature>
<organism evidence="10">
    <name type="scientific">marine sediment metagenome</name>
    <dbReference type="NCBI Taxonomy" id="412755"/>
    <lineage>
        <taxon>unclassified sequences</taxon>
        <taxon>metagenomes</taxon>
        <taxon>ecological metagenomes</taxon>
    </lineage>
</organism>
<dbReference type="Pfam" id="PF12838">
    <property type="entry name" value="Fer4_7"/>
    <property type="match status" value="1"/>
</dbReference>
<comment type="cofactor">
    <cofactor evidence="1">
        <name>FAD</name>
        <dbReference type="ChEBI" id="CHEBI:57692"/>
    </cofactor>
</comment>
<evidence type="ECO:0000259" key="9">
    <source>
        <dbReference type="PROSITE" id="PS51379"/>
    </source>
</evidence>
<dbReference type="PROSITE" id="PS51379">
    <property type="entry name" value="4FE4S_FER_2"/>
    <property type="match status" value="4"/>
</dbReference>
<feature type="domain" description="4Fe-4S ferredoxin-type" evidence="9">
    <location>
        <begin position="144"/>
        <end position="178"/>
    </location>
</feature>
<evidence type="ECO:0000256" key="3">
    <source>
        <dbReference type="ARBA" id="ARBA00022485"/>
    </source>
</evidence>
<dbReference type="PANTHER" id="PTHR43498">
    <property type="entry name" value="FERREDOXIN:COB-COM HETERODISULFIDE REDUCTASE SUBUNIT A"/>
    <property type="match status" value="1"/>
</dbReference>
<gene>
    <name evidence="10" type="ORF">LCGC14_0915290</name>
</gene>
<dbReference type="Pfam" id="PF13450">
    <property type="entry name" value="NAD_binding_8"/>
    <property type="match status" value="1"/>
</dbReference>
<dbReference type="PROSITE" id="PS00198">
    <property type="entry name" value="4FE4S_FER_1"/>
    <property type="match status" value="3"/>
</dbReference>
<sequence length="1030" mass="115148">MEGSVLVIGAGIAGIQTSLDLTELGFKVYLVERTPSIGGRMSQLDKTFPTNDCALCILAPKMVEVFRNPNIELMTYHEVKAISGEAGNFEVTVLKKPRYIDEDKCKGCGDCATKCPKIQVPNIFDMNLGKRKSVYIPFPQAVPPIYLIDPDLCLKLTKGVCGVCEKVCEPKAIMFEQKPQDIKLNVGAVVVATGFDMLGEELSSRWGYNFKNVVSALEYERILSASGPFGGQVLRLSDEKEPENIAFIQCAGSRDLNENVPYCSSVCCMYTAKEAIITKEHSEHSKCFVFRHDIRAYGKNFYEFTQRAQTEYGVKYFQSKISKIEEDAETNDLIIHYENLKTGKFSDFKANLVVLATPLVPSKGTKELATILDVDLDNYQFFKEKSYYDKAISSKEGIFLCGFCQGPMDIPETVSDASGVASQIAMLLNTSKFTQMNEKVVEEVEKEVKITDKPRIGVLICWCGINIGKYVNVPNVAEYIRTLPNVIHCEDNLYSCSSDSQVKIKELIKEHKLNRFIVASCTPRTHESLFQETCEEIGLNKYLFEMVNIRDQCSWVHMTEFEAATAKAKDLIEMAVAKSRLLKPLKEELLEITPTALIIGGGISGLTAALNLANQGFQTYVVEKEKFLGGNLNYLNKLYPIHEDASILLEKTIELVQKNENIQVFLESEAKNIKGYIGNYNISVANSKGVHDLTIGTIIVATGGQEFKPKGLFQYNSKNKNVITQLELEQKLKNGAKTWLENINRITTILCVNARQKEGKGITYCSNTCCGNAIKNISFLRELKPELEIIVLYRDLQMAKKKYEEYYRNRRKDAMFLRYDLDSIPEVTKKSSNPEKYEISVFDTNLQESIEFDTDLVVLSTPMVPADNLVELAKQLKVPLDKNGFFLEAHVKLRPLDFATEGIFLCGCAQWPKNIQDSIAQANGAAGRASRFLSAKQITTSGIVAESNPEMCIGCGKCVEVCPYNAIELIESSQDYEEVSLVVKKSFIHPALCKGCGTCAATCPNGAIAVKHYDFDQIISMIETYLDKYN</sequence>
<dbReference type="EMBL" id="LAZR01003063">
    <property type="protein sequence ID" value="KKN22424.1"/>
    <property type="molecule type" value="Genomic_DNA"/>
</dbReference>
<dbReference type="InterPro" id="IPR023753">
    <property type="entry name" value="FAD/NAD-binding_dom"/>
</dbReference>
<keyword evidence="6" id="KW-0560">Oxidoreductase</keyword>
<comment type="similarity">
    <text evidence="2">Belongs to the HdrA family.</text>
</comment>
<evidence type="ECO:0000256" key="5">
    <source>
        <dbReference type="ARBA" id="ARBA00022827"/>
    </source>
</evidence>
<keyword evidence="3" id="KW-0004">4Fe-4S</keyword>
<evidence type="ECO:0000313" key="10">
    <source>
        <dbReference type="EMBL" id="KKN22424.1"/>
    </source>
</evidence>
<dbReference type="GO" id="GO:0051539">
    <property type="term" value="F:4 iron, 4 sulfur cluster binding"/>
    <property type="evidence" value="ECO:0007669"/>
    <property type="project" value="UniProtKB-KW"/>
</dbReference>
<dbReference type="InterPro" id="IPR017896">
    <property type="entry name" value="4Fe4S_Fe-S-bd"/>
</dbReference>
<keyword evidence="4" id="KW-0479">Metal-binding</keyword>
<dbReference type="SUPFAM" id="SSF54862">
    <property type="entry name" value="4Fe-4S ferredoxins"/>
    <property type="match status" value="2"/>
</dbReference>
<dbReference type="InterPro" id="IPR017900">
    <property type="entry name" value="4Fe4S_Fe_S_CS"/>
</dbReference>
<dbReference type="InterPro" id="IPR036188">
    <property type="entry name" value="FAD/NAD-bd_sf"/>
</dbReference>
<dbReference type="Pfam" id="PF07992">
    <property type="entry name" value="Pyr_redox_2"/>
    <property type="match status" value="1"/>
</dbReference>